<gene>
    <name evidence="5" type="ordered locus">BpOF4_10980</name>
</gene>
<accession>D3FV48</accession>
<keyword evidence="1 3" id="KW-0732">Signal</keyword>
<dbReference type="GO" id="GO:0016787">
    <property type="term" value="F:hydrolase activity"/>
    <property type="evidence" value="ECO:0007669"/>
    <property type="project" value="InterPro"/>
</dbReference>
<feature type="region of interest" description="Disordered" evidence="2">
    <location>
        <begin position="818"/>
        <end position="837"/>
    </location>
</feature>
<protein>
    <submittedName>
        <fullName evidence="5">5' nucleotidase</fullName>
    </submittedName>
</protein>
<dbReference type="SUPFAM" id="SSF55816">
    <property type="entry name" value="5'-nucleotidase (syn. UDP-sugar hydrolase), C-terminal domain"/>
    <property type="match status" value="2"/>
</dbReference>
<dbReference type="AlphaFoldDB" id="D3FV48"/>
<evidence type="ECO:0000256" key="2">
    <source>
        <dbReference type="SAM" id="MobiDB-lite"/>
    </source>
</evidence>
<dbReference type="Gene3D" id="3.90.780.10">
    <property type="entry name" value="5'-Nucleotidase, C-terminal domain"/>
    <property type="match status" value="2"/>
</dbReference>
<dbReference type="CDD" id="cd00845">
    <property type="entry name" value="MPP_UshA_N_like"/>
    <property type="match status" value="1"/>
</dbReference>
<dbReference type="InterPro" id="IPR008334">
    <property type="entry name" value="5'-Nucleotdase_C"/>
</dbReference>
<dbReference type="Pfam" id="PF19886">
    <property type="entry name" value="DUF6359"/>
    <property type="match status" value="2"/>
</dbReference>
<reference evidence="5 6" key="1">
    <citation type="journal article" date="2011" name="Environ. Microbiol.">
        <title>Genome of alkaliphilic Bacillus pseudofirmus OF4 reveals adaptations that support the ability to grow in an external pH range from 7.5 to 11.4.</title>
        <authorList>
            <person name="Janto B."/>
            <person name="Ahmed A."/>
            <person name="Ito M."/>
            <person name="Liu J."/>
            <person name="Hicks D.B."/>
            <person name="Pagni S."/>
            <person name="Fackelmayer O.J."/>
            <person name="Smith T.A."/>
            <person name="Earl J."/>
            <person name="Elbourne L.D."/>
            <person name="Hassan K."/>
            <person name="Paulsen I.T."/>
            <person name="Kolsto A.B."/>
            <person name="Tourasse N.J."/>
            <person name="Ehrlich G.D."/>
            <person name="Boissy R."/>
            <person name="Ivey D.M."/>
            <person name="Li G."/>
            <person name="Xue Y."/>
            <person name="Ma Y."/>
            <person name="Hu F.Z."/>
            <person name="Krulwich T.A."/>
        </authorList>
    </citation>
    <scope>NUCLEOTIDE SEQUENCE [LARGE SCALE GENOMIC DNA]</scope>
    <source>
        <strain evidence="6">ATCC BAA-2126 / JCM 17055 / OF4</strain>
    </source>
</reference>
<dbReference type="InterPro" id="IPR004843">
    <property type="entry name" value="Calcineurin-like_PHP"/>
</dbReference>
<evidence type="ECO:0000259" key="4">
    <source>
        <dbReference type="SMART" id="SM00854"/>
    </source>
</evidence>
<dbReference type="Gene3D" id="3.60.21.10">
    <property type="match status" value="1"/>
</dbReference>
<organism evidence="5 6">
    <name type="scientific">Alkalihalophilus pseudofirmus (strain ATCC BAA-2126 / JCM 17055 / OF4)</name>
    <name type="common">Bacillus pseudofirmus</name>
    <dbReference type="NCBI Taxonomy" id="398511"/>
    <lineage>
        <taxon>Bacteria</taxon>
        <taxon>Bacillati</taxon>
        <taxon>Bacillota</taxon>
        <taxon>Bacilli</taxon>
        <taxon>Bacillales</taxon>
        <taxon>Bacillaceae</taxon>
        <taxon>Alkalihalophilus</taxon>
    </lineage>
</organism>
<dbReference type="KEGG" id="bpf:BpOF4_10980"/>
<dbReference type="SUPFAM" id="SSF56300">
    <property type="entry name" value="Metallo-dependent phosphatases"/>
    <property type="match status" value="1"/>
</dbReference>
<feature type="compositionally biased region" description="Acidic residues" evidence="2">
    <location>
        <begin position="820"/>
        <end position="832"/>
    </location>
</feature>
<dbReference type="Pfam" id="PF00149">
    <property type="entry name" value="Metallophos"/>
    <property type="match status" value="1"/>
</dbReference>
<dbReference type="RefSeq" id="WP_012957615.1">
    <property type="nucleotide sequence ID" value="NC_013791.2"/>
</dbReference>
<dbReference type="InterPro" id="IPR006179">
    <property type="entry name" value="5_nucleotidase/apyrase"/>
</dbReference>
<dbReference type="PRINTS" id="PR01607">
    <property type="entry name" value="APYRASEFAMLY"/>
</dbReference>
<dbReference type="Pfam" id="PF02872">
    <property type="entry name" value="5_nucleotid_C"/>
    <property type="match status" value="2"/>
</dbReference>
<evidence type="ECO:0000256" key="3">
    <source>
        <dbReference type="SAM" id="SignalP"/>
    </source>
</evidence>
<evidence type="ECO:0000313" key="5">
    <source>
        <dbReference type="EMBL" id="ADC50249.1"/>
    </source>
</evidence>
<sequence length="939" mass="102321">MFKNDSIRWKKILSIILCLVLLAIPFASNQAHAEELNEEIVDLRVLYTNDIHASIDGFGAAAAYINEQREAADYSLYLDAGDIFSGNPVVDLNYGKPIIDILNLVGVDAMTIGNHEFDYGQEIFAERMEESNFPWMAANMEVFDESIAIEQPKPYEIFDVNGVNVAVFSLTQAPPSTAPAGVVGIDFEADYTAVAKQYQEELEDQSDIIIALTHIGHNDDRRLAEEVDYFDVIIGGHSHTLLNAPAVVNGTPIVQTNGNLNFVGNLNLQLNTATNEVTVTEGFVQNVSQLTSVDKDVQAIIDVYNEEMNELLGEVIGYSDTGLSRDGRYEYDAPLGNFWTDAMSAYADTDFAITNNGGIRDSIAPGEVTVGDIYAIEPFANEIMVYEMTGQAIKDVLAFSYSRGDRNQIDLQASGFEYEIVAGPVGNLLDVNLTRNGQPLDLEERYTIAVPDYIGTGGSGYEFEGTIVNPLVGQMTTAMIDYAKELTENGEAINYIREGRIKISVDPSGPMPGEVIGTTDNGLFSSNKNIADVGMGNLYTDAIRDKADADIALLNGSSVSGEIPAGYITDKQIEALDRFGNEIVVVETTGAKLKEVILSQSSYHRGVDLQASGIKYQLIPSESGSGMQDVLLFNEDGTELDLDANYTVAYNDYMHGQGFYRLSDSTLSQSEGTVWEATVEYIQNHDGAIDYIEGERISIEGVDLPDGDRFLTVAEAIAQNSGIANVRGYIVGSINSNQVILGEGTHAASNLLLADDPNETDREKMLPVQLVNGTTVRTGLNLVSHLDNLGKYVSITGSLEAYFQTPGMRNPSAFTFEAVPGDEEPGDDEEQEPQGPLSVEDALNQSEGEVEVSGYIVGNARSKNHVALAPAYYDDLSVLIADDPNETDQSKMMIVQLKPEDRANYGLVTNPELHGEKVTVLGERDHFKGFEAVKHPEFN</sequence>
<dbReference type="HOGENOM" id="CLU_312323_0_0_9"/>
<name>D3FV48_ALKPO</name>
<dbReference type="PANTHER" id="PTHR11575:SF24">
    <property type="entry name" value="5'-NUCLEOTIDASE"/>
    <property type="match status" value="1"/>
</dbReference>
<dbReference type="EMBL" id="CP001878">
    <property type="protein sequence ID" value="ADC50249.1"/>
    <property type="molecule type" value="Genomic_DNA"/>
</dbReference>
<dbReference type="InterPro" id="IPR019079">
    <property type="entry name" value="Capsule_synth_CapA"/>
</dbReference>
<dbReference type="GO" id="GO:0009166">
    <property type="term" value="P:nucleotide catabolic process"/>
    <property type="evidence" value="ECO:0007669"/>
    <property type="project" value="InterPro"/>
</dbReference>
<dbReference type="STRING" id="398511.BpOF4_10980"/>
<feature type="domain" description="Capsule synthesis protein CapA" evidence="4">
    <location>
        <begin position="44"/>
        <end position="264"/>
    </location>
</feature>
<feature type="chain" id="PRO_5003043388" evidence="3">
    <location>
        <begin position="34"/>
        <end position="939"/>
    </location>
</feature>
<feature type="signal peptide" evidence="3">
    <location>
        <begin position="1"/>
        <end position="33"/>
    </location>
</feature>
<dbReference type="InterPro" id="IPR036907">
    <property type="entry name" value="5'-Nucleotdase_C_sf"/>
</dbReference>
<evidence type="ECO:0000313" key="6">
    <source>
        <dbReference type="Proteomes" id="UP000001544"/>
    </source>
</evidence>
<dbReference type="SMART" id="SM00854">
    <property type="entry name" value="PGA_cap"/>
    <property type="match status" value="1"/>
</dbReference>
<dbReference type="InterPro" id="IPR045939">
    <property type="entry name" value="YhcR_N"/>
</dbReference>
<dbReference type="eggNOG" id="COG0737">
    <property type="taxonomic scope" value="Bacteria"/>
</dbReference>
<dbReference type="eggNOG" id="COG4085">
    <property type="taxonomic scope" value="Bacteria"/>
</dbReference>
<dbReference type="PANTHER" id="PTHR11575">
    <property type="entry name" value="5'-NUCLEOTIDASE-RELATED"/>
    <property type="match status" value="1"/>
</dbReference>
<dbReference type="InterPro" id="IPR029052">
    <property type="entry name" value="Metallo-depent_PP-like"/>
</dbReference>
<keyword evidence="6" id="KW-1185">Reference proteome</keyword>
<proteinExistence type="predicted"/>
<dbReference type="Proteomes" id="UP000001544">
    <property type="component" value="Chromosome"/>
</dbReference>
<evidence type="ECO:0000256" key="1">
    <source>
        <dbReference type="ARBA" id="ARBA00022729"/>
    </source>
</evidence>